<dbReference type="SUPFAM" id="SSF57938">
    <property type="entry name" value="DnaJ/Hsp40 cysteine-rich domain"/>
    <property type="match status" value="1"/>
</dbReference>
<dbReference type="InterPro" id="IPR036410">
    <property type="entry name" value="HSP_DnaJ_Cys-rich_dom_sf"/>
</dbReference>
<reference evidence="1" key="1">
    <citation type="submission" date="2017-02" db="EMBL/GenBank/DDBJ databases">
        <title>Delving into the versatile metabolic prowess of the omnipresent phylum Bacteroidetes.</title>
        <authorList>
            <person name="Nobu M.K."/>
            <person name="Mei R."/>
            <person name="Narihiro T."/>
            <person name="Kuroda K."/>
            <person name="Liu W.-T."/>
        </authorList>
    </citation>
    <scope>NUCLEOTIDE SEQUENCE</scope>
    <source>
        <strain evidence="1">ADurb.Bin160</strain>
    </source>
</reference>
<accession>A0A1V5ZP58</accession>
<name>A0A1V5ZP58_9BACT</name>
<evidence type="ECO:0000313" key="1">
    <source>
        <dbReference type="EMBL" id="OQB42029.1"/>
    </source>
</evidence>
<proteinExistence type="predicted"/>
<comment type="caution">
    <text evidence="1">The sequence shown here is derived from an EMBL/GenBank/DDBJ whole genome shotgun (WGS) entry which is preliminary data.</text>
</comment>
<dbReference type="Proteomes" id="UP000485621">
    <property type="component" value="Unassembled WGS sequence"/>
</dbReference>
<organism evidence="1">
    <name type="scientific">candidate division CPR1 bacterium ADurb.Bin160</name>
    <dbReference type="NCBI Taxonomy" id="1852826"/>
    <lineage>
        <taxon>Bacteria</taxon>
        <taxon>candidate division CPR1</taxon>
    </lineage>
</organism>
<dbReference type="AlphaFoldDB" id="A0A1V5ZP58"/>
<dbReference type="Gene3D" id="6.20.20.10">
    <property type="match status" value="1"/>
</dbReference>
<gene>
    <name evidence="1" type="primary">dnaJ</name>
    <name evidence="1" type="ORF">BWY04_00515</name>
</gene>
<protein>
    <submittedName>
        <fullName evidence="1">Chaperone protein DnaJ</fullName>
    </submittedName>
</protein>
<sequence length="111" mass="12507">MEKKCSCSKGFIYTSVIENCRKCDAGVYKIPCKYCSGTGKYTLRSKKEVPCNKCEGTGIFRQYPCRECNASGRVFGSRPEKCERCGGKGMVKVIPFNTPRIKEEPLHTTHH</sequence>
<dbReference type="EMBL" id="MWDB01000007">
    <property type="protein sequence ID" value="OQB42029.1"/>
    <property type="molecule type" value="Genomic_DNA"/>
</dbReference>